<reference evidence="9" key="1">
    <citation type="submission" date="2016-04" db="UniProtKB">
        <authorList>
            <consortium name="WormBaseParasite"/>
        </authorList>
    </citation>
    <scope>IDENTIFICATION</scope>
</reference>
<keyword evidence="5" id="KW-1133">Transmembrane helix</keyword>
<dbReference type="GO" id="GO:0005795">
    <property type="term" value="C:Golgi stack"/>
    <property type="evidence" value="ECO:0007669"/>
    <property type="project" value="TreeGrafter"/>
</dbReference>
<evidence type="ECO:0000256" key="4">
    <source>
        <dbReference type="SAM" id="MobiDB-lite"/>
    </source>
</evidence>
<feature type="domain" description="Vesicle tethering protein Uso1/P115-like head" evidence="6">
    <location>
        <begin position="2495"/>
        <end position="2597"/>
    </location>
</feature>
<gene>
    <name evidence="7" type="ORF">TASK_LOCUS4000</name>
</gene>
<dbReference type="InterPro" id="IPR024095">
    <property type="entry name" value="Vesicle_P115"/>
</dbReference>
<dbReference type="InterPro" id="IPR041209">
    <property type="entry name" value="P115_Arm_rpt"/>
</dbReference>
<feature type="compositionally biased region" description="Low complexity" evidence="4">
    <location>
        <begin position="2765"/>
        <end position="2799"/>
    </location>
</feature>
<feature type="region of interest" description="Disordered" evidence="4">
    <location>
        <begin position="2764"/>
        <end position="2869"/>
    </location>
</feature>
<dbReference type="Pfam" id="PF06462">
    <property type="entry name" value="Hyd_WA"/>
    <property type="match status" value="2"/>
</dbReference>
<dbReference type="EMBL" id="UYRS01018323">
    <property type="protein sequence ID" value="VDK32705.1"/>
    <property type="molecule type" value="Genomic_DNA"/>
</dbReference>
<proteinExistence type="predicted"/>
<dbReference type="PANTHER" id="PTHR10013">
    <property type="entry name" value="GENERAL VESICULAR TRANSPORT FACTOR P115"/>
    <property type="match status" value="1"/>
</dbReference>
<feature type="domain" description="Vesicle tethering protein Uso1/P115-like head" evidence="6">
    <location>
        <begin position="2318"/>
        <end position="2469"/>
    </location>
</feature>
<feature type="transmembrane region" description="Helical" evidence="5">
    <location>
        <begin position="631"/>
        <end position="656"/>
    </location>
</feature>
<feature type="transmembrane region" description="Helical" evidence="5">
    <location>
        <begin position="1932"/>
        <end position="1950"/>
    </location>
</feature>
<evidence type="ECO:0000313" key="8">
    <source>
        <dbReference type="Proteomes" id="UP000282613"/>
    </source>
</evidence>
<dbReference type="InterPro" id="IPR006953">
    <property type="entry name" value="Vesicle_Uso1_P115_head"/>
</dbReference>
<evidence type="ECO:0000313" key="7">
    <source>
        <dbReference type="EMBL" id="VDK32705.1"/>
    </source>
</evidence>
<dbReference type="Proteomes" id="UP000282613">
    <property type="component" value="Unassembled WGS sequence"/>
</dbReference>
<dbReference type="GO" id="GO:0045056">
    <property type="term" value="P:transcytosis"/>
    <property type="evidence" value="ECO:0007669"/>
    <property type="project" value="TreeGrafter"/>
</dbReference>
<dbReference type="GO" id="GO:0006886">
    <property type="term" value="P:intracellular protein transport"/>
    <property type="evidence" value="ECO:0007669"/>
    <property type="project" value="InterPro"/>
</dbReference>
<sequence length="2869" mass="320645">PEQHLWSCDDRGNAYFLSSWGAGWRRLRAHRGVQLRVKRIVACEWCVWAIGVDQSPYILVPFDGTTIRVTEIIVQHERWSPSSGFSASNLTVKDPPEYQQAGRNTYSWTDLPSTRWQWESQEWEYMLEHSEDRAGWEYSTSFSGAAIFSSFYRCDCVVRRRRWQRVRRFLGHDRWLLCSVSSDDLDSQSGPPCFSNKGIVHVHRLAIGGQAIPYQPLGFLMLWAVTKDGRVICRTDIHRNNPEGSNWVEWHLLMVQDQNSGKFYPDTHQPFAIDIHVNQYGQALVLTDENQLFYRIGVDFKSPYGYDCVLCEEVVGHTNLEACLLEANGRVEKLSSVQLFQRRIVEGTSWIQIVCDLASLALREHEHLVSVALGGRSAWLVANTGRAWFHADFTTATVSSSSLEESRRFWAPMSGRLLGLSISSSDQVFALDSRSNRLIYRSGITPETPGGEVWLALDLPILPSLDDDHKLGSSLNQEGPLSPLCTPQDEAIQFVSRVLQLTSPDSSDSTDDGLERLSVPEGCSAPLSPVLLLLSHYDPNAINYLPQLSPAHILGHRLRKFFTRRNRSQINSFVSFRRLLTSRDAMDEKSDALWMSEDQVLPRIGHPPIRLTSVWAGALSSSTEHHLPHRWRIAALLLGTLQSMFIIILFVLLLVVDSQFYLTLTYRLDLAPLIPSSFSNFEAFACFLAFGTERKNLIPYFTMDEVLQPPEWLLRIDSTLPSSAPNFVFDGGEFTHTVADCEPWTQTFRVDALQIPLEDRNKCAWTRRRAIITHFASETHLPEFTLVASPSTSCASVSEASTEVTSASMMPQKIGSNEIAWVGYIDSLSPLIPRSLRELCAGGRRKFSDSLPTQKTEEAPSEVPKKALPLPTVPIASSGHLVAVFVRAERPPPSTTANSSIIVAAEPVEEEEENSTVFEEHNTLIRSHIVPRWVLRFSSKFEASAWMAEAQLATMALPSASRIWLVTEQSEVFWAVGTSLDNLTWNRVGGHFARVDSISMSAKDERQVTWALGHNCTPWVYRKDWTPASNSHSHFSQKHFPFNTPHVQTDTRRFRVYEFQVRRVLHGYTSSKAFNERGVMWSRDARHQQLCSLCDIHLPPHRGRVHWLDDWKVDFSTLPGSALHHTPVVWKSRGEDWDWECSGKESPSYSPRGSPRRGYSMDSSVSSPDLVVTLTQSQDFTTTVSSTTFTITTSSVPPPPSPSNGDFKEGIVYAGTGEGFVYSTPPSYDKKGWLYASRSSSCRQVVEVICYDDFLHKYPVLVISGWVNSLFCYSLPSQRSKSSSGMRHRRWVRSCAVRTEAPWQEVGPLKLKCFDLSRASFISNCVDVWAVTDSGELVFRCDVTPSNPGSACFHVIGPIDPFLQERELQHAQLPSAMCSNGKRLPHLYSVQPNPFAYTQKYEEALDLVQGKIRQLFSDPNLVHTPETSALMRDIADEVAYLRFDSTLLTNASPEWSKKFTERELVTQRQAFLDTCTLLTDPGGQLTARYQVNMKPGNRDCSNVYCACIELKKDPNADADIGIGWTDTSRRSAENWAVKELQGLRDELKPLAEEAKKRIKQYLDAYGITDRYTGYRNNLGYIRRPERPASVDPALLNPGRPAIAPRWHMGVEDERARAVECTEFVAPQDTECERMEHSSRKCEVKVTCEDPVTAAGIVCKFPGRTEYEDAYIDPPLLDLPISAKNPPRTHRSVSEQPPGVRGRGPDVEIGMGYLHDKSFGIGSPPRHEDVWVGSSWLHYPTKRRLQFVAAAPESGGRRLWAVCADFGLMWRLERCEKSVRWCCLGFAPSGAAWHLLAPASARCLWALDVDGQLWVHLVNSCNSTEALAEEGVESTVEREVVNWIKVTSPRVSDISCSPDGKVWAVFSSTNTLAVRTGISVKSPSGTGWLLAFEGIVSSVCIKGASVLVLFNLVSISLAYVLRDWVFYFSKTHPNGLQLVIFVIMSSILLPIDMDLFRRYLSQSTEIGDDAGANAIETLVDRLQTATRAEDRRDSMRGIKALSKRYRLEVGTQAMPACIEALSRDSEDSDTVSYALDALCNIMNDARTDMDPQELVNIPPDLGKQFTEIFVKDPENVQLVLSFLSSYDMHLRRQTIQLLILMLQNNRKAVQDLLLNSPMAVSKFMATLCDPLEVIRNDGLLLLLYFTKNHATIQKIVAFENVFERILSIVETETVGDGGVVVEDCFRLLHQLLAGNQQNQILFKDGRFVRRLAKLFEQIPQELEESSTWSAQKLVNVSWLLKIFRVLVSTINKSQSVKSCQEEMRVCGLLNSLWKVVMAGGVPAELLTETLYSLGEMVRGCPTNQEAVVAMVAPSEPPQPAVTVLLVTMVNERQQLAVRLAVLYCFQCLLAGNGEIQTTVVSTLLPKHSEPACVMSAGQLLCGGLFSQDALSVWFSAIALFHSINHNRGLKESLLQVHMAPSSGSGPPVTLMQQCFRLISQAGRIQGKIGLLQFLCAWLSHCPLAVEAFLSLRPTNYHTQSTTATPNKNNGGGGGAGSALSHLIADVLAGEGEEIDIVSCLSALLIGICVCYNNGAVEDYDSESLMKTIDKRIGIDDLVKRIGQIYRSDEFVRVIKHPVLEDTKPNDLVFDYDFTRLFKIIEFEVCARLSRSSGQAEEGSGVTQGIGQMKSSVEAEEGEAKRWVHQQEMLLAYQGAVAERDAALQSLQLRIIELERQLSFAHQNGYPVEKQDETSAVVADSDLQVALAQKCEKLEAAEKRIAELEDALKVANTEKATIKSEHEDLLLLLSEQDSQISHLTAELAKLSTQAQQSPQQPTTSSTDPQSVQQQSQAPTTQSMAAPQHSPDVSQYSPPVNQQAYSYAYLPDKQQTFGYQSHTASQPRAQPPPMPPVPLYRTAVPTSGEQVRLTFG</sequence>
<feature type="compositionally biased region" description="Pro residues" evidence="4">
    <location>
        <begin position="2842"/>
        <end position="2851"/>
    </location>
</feature>
<keyword evidence="5" id="KW-0472">Membrane</keyword>
<feature type="compositionally biased region" description="Polar residues" evidence="4">
    <location>
        <begin position="2804"/>
        <end position="2818"/>
    </location>
</feature>
<feature type="transmembrane region" description="Helical" evidence="5">
    <location>
        <begin position="1902"/>
        <end position="1920"/>
    </location>
</feature>
<dbReference type="GO" id="GO:0006888">
    <property type="term" value="P:endoplasmic reticulum to Golgi vesicle-mediated transport"/>
    <property type="evidence" value="ECO:0007669"/>
    <property type="project" value="TreeGrafter"/>
</dbReference>
<dbReference type="GO" id="GO:0048211">
    <property type="term" value="P:Golgi vesicle docking"/>
    <property type="evidence" value="ECO:0007669"/>
    <property type="project" value="TreeGrafter"/>
</dbReference>
<keyword evidence="5" id="KW-0812">Transmembrane</keyword>
<organism evidence="9">
    <name type="scientific">Taenia asiatica</name>
    <name type="common">Asian tapeworm</name>
    <dbReference type="NCBI Taxonomy" id="60517"/>
    <lineage>
        <taxon>Eukaryota</taxon>
        <taxon>Metazoa</taxon>
        <taxon>Spiralia</taxon>
        <taxon>Lophotrochozoa</taxon>
        <taxon>Platyhelminthes</taxon>
        <taxon>Cestoda</taxon>
        <taxon>Eucestoda</taxon>
        <taxon>Cyclophyllidea</taxon>
        <taxon>Taeniidae</taxon>
        <taxon>Taenia</taxon>
    </lineage>
</organism>
<protein>
    <submittedName>
        <fullName evidence="9">Peroxin/Ferlin domain-containing protein</fullName>
    </submittedName>
</protein>
<evidence type="ECO:0000256" key="3">
    <source>
        <dbReference type="ARBA" id="ARBA00023054"/>
    </source>
</evidence>
<dbReference type="Pfam" id="PF18770">
    <property type="entry name" value="Arm_vescicular"/>
    <property type="match status" value="1"/>
</dbReference>
<reference evidence="7 8" key="2">
    <citation type="submission" date="2018-11" db="EMBL/GenBank/DDBJ databases">
        <authorList>
            <consortium name="Pathogen Informatics"/>
        </authorList>
    </citation>
    <scope>NUCLEOTIDE SEQUENCE [LARGE SCALE GENOMIC DNA]</scope>
</reference>
<dbReference type="WBParaSite" id="TASK_0000399901-mRNA-1">
    <property type="protein sequence ID" value="TASK_0000399901-mRNA-1"/>
    <property type="gene ID" value="TASK_0000399901"/>
</dbReference>
<evidence type="ECO:0000259" key="6">
    <source>
        <dbReference type="Pfam" id="PF04869"/>
    </source>
</evidence>
<dbReference type="InterPro" id="IPR016024">
    <property type="entry name" value="ARM-type_fold"/>
</dbReference>
<feature type="compositionally biased region" description="Polar residues" evidence="4">
    <location>
        <begin position="2826"/>
        <end position="2839"/>
    </location>
</feature>
<keyword evidence="3" id="KW-0175">Coiled coil</keyword>
<dbReference type="Pfam" id="PF04869">
    <property type="entry name" value="Uso1_p115_head"/>
    <property type="match status" value="2"/>
</dbReference>
<feature type="transmembrane region" description="Helical" evidence="5">
    <location>
        <begin position="668"/>
        <end position="690"/>
    </location>
</feature>
<dbReference type="InterPro" id="IPR006624">
    <property type="entry name" value="Beta-propeller_rpt_TECPR"/>
</dbReference>
<feature type="region of interest" description="Disordered" evidence="4">
    <location>
        <begin position="1140"/>
        <end position="1162"/>
    </location>
</feature>
<accession>A0A158R7K3</accession>
<evidence type="ECO:0000256" key="2">
    <source>
        <dbReference type="ARBA" id="ARBA00023034"/>
    </source>
</evidence>
<dbReference type="SMART" id="SM00706">
    <property type="entry name" value="TECPR"/>
    <property type="match status" value="4"/>
</dbReference>
<evidence type="ECO:0000256" key="5">
    <source>
        <dbReference type="SAM" id="Phobius"/>
    </source>
</evidence>
<dbReference type="STRING" id="60517.A0A158R7K3"/>
<dbReference type="OrthoDB" id="198977at2759"/>
<feature type="compositionally biased region" description="Low complexity" evidence="4">
    <location>
        <begin position="1146"/>
        <end position="1160"/>
    </location>
</feature>
<dbReference type="GO" id="GO:0000139">
    <property type="term" value="C:Golgi membrane"/>
    <property type="evidence" value="ECO:0007669"/>
    <property type="project" value="InterPro"/>
</dbReference>
<dbReference type="InterPro" id="IPR011989">
    <property type="entry name" value="ARM-like"/>
</dbReference>
<evidence type="ECO:0000256" key="1">
    <source>
        <dbReference type="ARBA" id="ARBA00004555"/>
    </source>
</evidence>
<evidence type="ECO:0000313" key="9">
    <source>
        <dbReference type="WBParaSite" id="TASK_0000399901-mRNA-1"/>
    </source>
</evidence>
<dbReference type="GO" id="GO:0012507">
    <property type="term" value="C:ER to Golgi transport vesicle membrane"/>
    <property type="evidence" value="ECO:0007669"/>
    <property type="project" value="TreeGrafter"/>
</dbReference>
<feature type="region of interest" description="Disordered" evidence="4">
    <location>
        <begin position="1681"/>
        <end position="1701"/>
    </location>
</feature>
<name>A0A158R7K3_TAEAS</name>
<keyword evidence="8" id="KW-1185">Reference proteome</keyword>
<dbReference type="PANTHER" id="PTHR10013:SF0">
    <property type="entry name" value="GENERAL VESICULAR TRANSPORT FACTOR P115"/>
    <property type="match status" value="1"/>
</dbReference>
<dbReference type="GO" id="GO:0005783">
    <property type="term" value="C:endoplasmic reticulum"/>
    <property type="evidence" value="ECO:0007669"/>
    <property type="project" value="TreeGrafter"/>
</dbReference>
<dbReference type="GO" id="GO:0048280">
    <property type="term" value="P:vesicle fusion with Golgi apparatus"/>
    <property type="evidence" value="ECO:0007669"/>
    <property type="project" value="InterPro"/>
</dbReference>
<keyword evidence="2" id="KW-0333">Golgi apparatus</keyword>
<comment type="subcellular location">
    <subcellularLocation>
        <location evidence="1">Golgi apparatus</location>
    </subcellularLocation>
</comment>
<dbReference type="SUPFAM" id="SSF48371">
    <property type="entry name" value="ARM repeat"/>
    <property type="match status" value="1"/>
</dbReference>
<dbReference type="Gene3D" id="1.25.10.10">
    <property type="entry name" value="Leucine-rich Repeat Variant"/>
    <property type="match status" value="1"/>
</dbReference>